<sequence length="263" mass="28986">MTGIEILIITAVSTKLVAVIESNCTSVLIKEARKILNDERIMNLLSLLYELDPKLAVENNKRYTSAASLALEYQNSMAVGQYFGCQDQTSTGEQAAQMRANADYSLSSNVKYVQSLPKTPEYILQTPGRAAFAYPQVGSKPILPDGLKFGTLAYYYQGQPEEDDGLVLIIEIRDLPKYPQCSSAEGFHHSLHRQRSTDSEELIEDVIYSGLQDITETVHCIGTFRTANRSNSNVASIVTTYLSFDGADTEGGSISDKSLLNNF</sequence>
<comment type="caution">
    <text evidence="1">The sequence shown here is derived from an EMBL/GenBank/DDBJ whole genome shotgun (WGS) entry which is preliminary data.</text>
</comment>
<dbReference type="EMBL" id="JANVFT010000009">
    <property type="protein sequence ID" value="KAJ4499784.1"/>
    <property type="molecule type" value="Genomic_DNA"/>
</dbReference>
<evidence type="ECO:0000313" key="1">
    <source>
        <dbReference type="EMBL" id="KAJ4499784.1"/>
    </source>
</evidence>
<keyword evidence="2" id="KW-1185">Reference proteome</keyword>
<gene>
    <name evidence="1" type="ORF">C8R41DRAFT_863763</name>
</gene>
<evidence type="ECO:0000313" key="2">
    <source>
        <dbReference type="Proteomes" id="UP001150217"/>
    </source>
</evidence>
<protein>
    <submittedName>
        <fullName evidence="1">Uncharacterized protein</fullName>
    </submittedName>
</protein>
<organism evidence="1 2">
    <name type="scientific">Lentinula lateritia</name>
    <dbReference type="NCBI Taxonomy" id="40482"/>
    <lineage>
        <taxon>Eukaryota</taxon>
        <taxon>Fungi</taxon>
        <taxon>Dikarya</taxon>
        <taxon>Basidiomycota</taxon>
        <taxon>Agaricomycotina</taxon>
        <taxon>Agaricomycetes</taxon>
        <taxon>Agaricomycetidae</taxon>
        <taxon>Agaricales</taxon>
        <taxon>Marasmiineae</taxon>
        <taxon>Omphalotaceae</taxon>
        <taxon>Lentinula</taxon>
    </lineage>
</organism>
<dbReference type="Proteomes" id="UP001150217">
    <property type="component" value="Unassembled WGS sequence"/>
</dbReference>
<reference evidence="1" key="1">
    <citation type="submission" date="2022-08" db="EMBL/GenBank/DDBJ databases">
        <title>A Global Phylogenomic Analysis of the Shiitake Genus Lentinula.</title>
        <authorList>
            <consortium name="DOE Joint Genome Institute"/>
            <person name="Sierra-Patev S."/>
            <person name="Min B."/>
            <person name="Naranjo-Ortiz M."/>
            <person name="Looney B."/>
            <person name="Konkel Z."/>
            <person name="Slot J.C."/>
            <person name="Sakamoto Y."/>
            <person name="Steenwyk J.L."/>
            <person name="Rokas A."/>
            <person name="Carro J."/>
            <person name="Camarero S."/>
            <person name="Ferreira P."/>
            <person name="Molpeceres G."/>
            <person name="Ruiz-Duenas F.J."/>
            <person name="Serrano A."/>
            <person name="Henrissat B."/>
            <person name="Drula E."/>
            <person name="Hughes K.W."/>
            <person name="Mata J.L."/>
            <person name="Ishikawa N.K."/>
            <person name="Vargas-Isla R."/>
            <person name="Ushijima S."/>
            <person name="Smith C.A."/>
            <person name="Ahrendt S."/>
            <person name="Andreopoulos W."/>
            <person name="He G."/>
            <person name="Labutti K."/>
            <person name="Lipzen A."/>
            <person name="Ng V."/>
            <person name="Riley R."/>
            <person name="Sandor L."/>
            <person name="Barry K."/>
            <person name="Martinez A.T."/>
            <person name="Xiao Y."/>
            <person name="Gibbons J.G."/>
            <person name="Terashima K."/>
            <person name="Grigoriev I.V."/>
            <person name="Hibbett D.S."/>
        </authorList>
    </citation>
    <scope>NUCLEOTIDE SEQUENCE</scope>
    <source>
        <strain evidence="1">RHP3577 ss4</strain>
    </source>
</reference>
<name>A0ABQ8VX37_9AGAR</name>
<proteinExistence type="predicted"/>
<accession>A0ABQ8VX37</accession>